<proteinExistence type="predicted"/>
<dbReference type="Proteomes" id="UP000314294">
    <property type="component" value="Unassembled WGS sequence"/>
</dbReference>
<evidence type="ECO:0000313" key="2">
    <source>
        <dbReference type="EMBL" id="TNN72141.1"/>
    </source>
</evidence>
<feature type="region of interest" description="Disordered" evidence="1">
    <location>
        <begin position="44"/>
        <end position="79"/>
    </location>
</feature>
<feature type="region of interest" description="Disordered" evidence="1">
    <location>
        <begin position="135"/>
        <end position="167"/>
    </location>
</feature>
<accession>A0A4Z2I2Z5</accession>
<dbReference type="AlphaFoldDB" id="A0A4Z2I2Z5"/>
<evidence type="ECO:0000256" key="1">
    <source>
        <dbReference type="SAM" id="MobiDB-lite"/>
    </source>
</evidence>
<comment type="caution">
    <text evidence="2">The sequence shown here is derived from an EMBL/GenBank/DDBJ whole genome shotgun (WGS) entry which is preliminary data.</text>
</comment>
<evidence type="ECO:0000313" key="3">
    <source>
        <dbReference type="Proteomes" id="UP000314294"/>
    </source>
</evidence>
<name>A0A4Z2I2Z5_9TELE</name>
<gene>
    <name evidence="2" type="ORF">EYF80_017569</name>
</gene>
<dbReference type="EMBL" id="SRLO01000141">
    <property type="protein sequence ID" value="TNN72141.1"/>
    <property type="molecule type" value="Genomic_DNA"/>
</dbReference>
<keyword evidence="3" id="KW-1185">Reference proteome</keyword>
<organism evidence="2 3">
    <name type="scientific">Liparis tanakae</name>
    <name type="common">Tanaka's snailfish</name>
    <dbReference type="NCBI Taxonomy" id="230148"/>
    <lineage>
        <taxon>Eukaryota</taxon>
        <taxon>Metazoa</taxon>
        <taxon>Chordata</taxon>
        <taxon>Craniata</taxon>
        <taxon>Vertebrata</taxon>
        <taxon>Euteleostomi</taxon>
        <taxon>Actinopterygii</taxon>
        <taxon>Neopterygii</taxon>
        <taxon>Teleostei</taxon>
        <taxon>Neoteleostei</taxon>
        <taxon>Acanthomorphata</taxon>
        <taxon>Eupercaria</taxon>
        <taxon>Perciformes</taxon>
        <taxon>Cottioidei</taxon>
        <taxon>Cottales</taxon>
        <taxon>Liparidae</taxon>
        <taxon>Liparis</taxon>
    </lineage>
</organism>
<sequence>MENLESTSNASVITRCAKAWEARGGILPGSAVLIHSRSGLCIPREPRGLPAPSRRRVGSSLQNTTPSSRERRSKRPRASKTIEFQALLVRGSAQAAEWSAVHSQYITRVVVQPCGDGQQVGRVIDSIPKKIFKSDNVEAARDTEVDDPQTTGTAGGERPGPRVEPMD</sequence>
<protein>
    <submittedName>
        <fullName evidence="2">Uncharacterized protein</fullName>
    </submittedName>
</protein>
<reference evidence="2 3" key="1">
    <citation type="submission" date="2019-03" db="EMBL/GenBank/DDBJ databases">
        <title>First draft genome of Liparis tanakae, snailfish: a comprehensive survey of snailfish specific genes.</title>
        <authorList>
            <person name="Kim W."/>
            <person name="Song I."/>
            <person name="Jeong J.-H."/>
            <person name="Kim D."/>
            <person name="Kim S."/>
            <person name="Ryu S."/>
            <person name="Song J.Y."/>
            <person name="Lee S.K."/>
        </authorList>
    </citation>
    <scope>NUCLEOTIDE SEQUENCE [LARGE SCALE GENOMIC DNA]</scope>
    <source>
        <tissue evidence="2">Muscle</tissue>
    </source>
</reference>